<dbReference type="CDD" id="cd20070">
    <property type="entry name" value="5TM_YidC_Alb3"/>
    <property type="match status" value="1"/>
</dbReference>
<evidence type="ECO:0000256" key="4">
    <source>
        <dbReference type="ARBA" id="ARBA00022692"/>
    </source>
</evidence>
<comment type="caution">
    <text evidence="12">The sequence shown here is derived from an EMBL/GenBank/DDBJ whole genome shotgun (WGS) entry which is preliminary data.</text>
</comment>
<evidence type="ECO:0000256" key="3">
    <source>
        <dbReference type="ARBA" id="ARBA00022475"/>
    </source>
</evidence>
<evidence type="ECO:0000256" key="2">
    <source>
        <dbReference type="ARBA" id="ARBA00022448"/>
    </source>
</evidence>
<feature type="transmembrane region" description="Helical" evidence="10">
    <location>
        <begin position="20"/>
        <end position="47"/>
    </location>
</feature>
<dbReference type="PANTHER" id="PTHR12428">
    <property type="entry name" value="OXA1"/>
    <property type="match status" value="1"/>
</dbReference>
<keyword evidence="5" id="KW-0653">Protein transport</keyword>
<evidence type="ECO:0000313" key="12">
    <source>
        <dbReference type="EMBL" id="OGZ41277.1"/>
    </source>
</evidence>
<feature type="domain" description="Membrane insertase YidC/Oxa/ALB C-terminal" evidence="11">
    <location>
        <begin position="32"/>
        <end position="231"/>
    </location>
</feature>
<evidence type="ECO:0000256" key="8">
    <source>
        <dbReference type="ARBA" id="ARBA00023186"/>
    </source>
</evidence>
<reference evidence="12 13" key="1">
    <citation type="journal article" date="2016" name="Nat. Commun.">
        <title>Thousands of microbial genomes shed light on interconnected biogeochemical processes in an aquifer system.</title>
        <authorList>
            <person name="Anantharaman K."/>
            <person name="Brown C.T."/>
            <person name="Hug L.A."/>
            <person name="Sharon I."/>
            <person name="Castelle C.J."/>
            <person name="Probst A.J."/>
            <person name="Thomas B.C."/>
            <person name="Singh A."/>
            <person name="Wilkins M.J."/>
            <person name="Karaoz U."/>
            <person name="Brodie E.L."/>
            <person name="Williams K.H."/>
            <person name="Hubbard S.S."/>
            <person name="Banfield J.F."/>
        </authorList>
    </citation>
    <scope>NUCLEOTIDE SEQUENCE [LARGE SCALE GENOMIC DNA]</scope>
</reference>
<dbReference type="InterPro" id="IPR028055">
    <property type="entry name" value="YidC/Oxa/ALB_C"/>
</dbReference>
<keyword evidence="2" id="KW-0813">Transport</keyword>
<dbReference type="EMBL" id="MHNF01000015">
    <property type="protein sequence ID" value="OGZ41277.1"/>
    <property type="molecule type" value="Genomic_DNA"/>
</dbReference>
<evidence type="ECO:0000256" key="1">
    <source>
        <dbReference type="ARBA" id="ARBA00004651"/>
    </source>
</evidence>
<keyword evidence="7 10" id="KW-0472">Membrane</keyword>
<accession>A0A1G2FTZ7</accession>
<proteinExistence type="inferred from homology"/>
<evidence type="ECO:0000256" key="6">
    <source>
        <dbReference type="ARBA" id="ARBA00022989"/>
    </source>
</evidence>
<dbReference type="Pfam" id="PF02096">
    <property type="entry name" value="60KD_IMP"/>
    <property type="match status" value="1"/>
</dbReference>
<dbReference type="GO" id="GO:0005886">
    <property type="term" value="C:plasma membrane"/>
    <property type="evidence" value="ECO:0007669"/>
    <property type="project" value="UniProtKB-SubCell"/>
</dbReference>
<dbReference type="GO" id="GO:0032977">
    <property type="term" value="F:membrane insertase activity"/>
    <property type="evidence" value="ECO:0007669"/>
    <property type="project" value="InterPro"/>
</dbReference>
<gene>
    <name evidence="12" type="ORF">A3B04_03725</name>
</gene>
<name>A0A1G2FTZ7_9BACT</name>
<dbReference type="GO" id="GO:0051205">
    <property type="term" value="P:protein insertion into membrane"/>
    <property type="evidence" value="ECO:0007669"/>
    <property type="project" value="TreeGrafter"/>
</dbReference>
<dbReference type="PANTHER" id="PTHR12428:SF65">
    <property type="entry name" value="CYTOCHROME C OXIDASE ASSEMBLY PROTEIN COX18, MITOCHONDRIAL"/>
    <property type="match status" value="1"/>
</dbReference>
<dbReference type="InterPro" id="IPR047196">
    <property type="entry name" value="YidC_ALB_C"/>
</dbReference>
<evidence type="ECO:0000256" key="9">
    <source>
        <dbReference type="RuleBase" id="RU003945"/>
    </source>
</evidence>
<protein>
    <recommendedName>
        <fullName evidence="11">Membrane insertase YidC/Oxa/ALB C-terminal domain-containing protein</fullName>
    </recommendedName>
</protein>
<keyword evidence="8" id="KW-0143">Chaperone</keyword>
<sequence>MNSISLLFNEALYRPLFNGLIFLYNIIPWHDFGVAIILLTVIIRLILYPLNQKAIKSQKALGELQPQIKEVQTKYPTDKVKQSQAMMELYKKNKIHPASGCLPILIQLPILIALYQVFWNGLNPDSLTALYSFVAHPAQVNPMFFGLISLAKSNYALAILAGIFTFWQSKMMVAVQPNAGQGSDFSAAMNKQMVYFMPLFTVFIAWKLPAGLALYWVVTTLAGILQQYLVIRKHGKTTNSNR</sequence>
<dbReference type="AlphaFoldDB" id="A0A1G2FTZ7"/>
<evidence type="ECO:0000259" key="11">
    <source>
        <dbReference type="Pfam" id="PF02096"/>
    </source>
</evidence>
<keyword evidence="4 9" id="KW-0812">Transmembrane</keyword>
<feature type="transmembrane region" description="Helical" evidence="10">
    <location>
        <begin position="142"/>
        <end position="167"/>
    </location>
</feature>
<comment type="subcellular location">
    <subcellularLocation>
        <location evidence="1">Cell membrane</location>
        <topology evidence="1">Multi-pass membrane protein</topology>
    </subcellularLocation>
    <subcellularLocation>
        <location evidence="9">Membrane</location>
        <topology evidence="9">Multi-pass membrane protein</topology>
    </subcellularLocation>
</comment>
<dbReference type="NCBIfam" id="TIGR03592">
    <property type="entry name" value="yidC_oxa1_cterm"/>
    <property type="match status" value="1"/>
</dbReference>
<keyword evidence="6 10" id="KW-1133">Transmembrane helix</keyword>
<comment type="similarity">
    <text evidence="9">Belongs to the OXA1/ALB3/YidC family.</text>
</comment>
<dbReference type="Proteomes" id="UP000177126">
    <property type="component" value="Unassembled WGS sequence"/>
</dbReference>
<feature type="transmembrane region" description="Helical" evidence="10">
    <location>
        <begin position="101"/>
        <end position="122"/>
    </location>
</feature>
<dbReference type="GO" id="GO:0015031">
    <property type="term" value="P:protein transport"/>
    <property type="evidence" value="ECO:0007669"/>
    <property type="project" value="UniProtKB-KW"/>
</dbReference>
<organism evidence="12 13">
    <name type="scientific">Candidatus Portnoybacteria bacterium RIFCSPLOWO2_02_FULL_39_11</name>
    <dbReference type="NCBI Taxonomy" id="1802001"/>
    <lineage>
        <taxon>Bacteria</taxon>
        <taxon>Candidatus Portnoyibacteriota</taxon>
    </lineage>
</organism>
<dbReference type="InterPro" id="IPR001708">
    <property type="entry name" value="YidC/ALB3/OXA1/COX18"/>
</dbReference>
<keyword evidence="3" id="KW-1003">Cell membrane</keyword>
<evidence type="ECO:0000313" key="13">
    <source>
        <dbReference type="Proteomes" id="UP000177126"/>
    </source>
</evidence>
<evidence type="ECO:0000256" key="10">
    <source>
        <dbReference type="SAM" id="Phobius"/>
    </source>
</evidence>
<evidence type="ECO:0000256" key="7">
    <source>
        <dbReference type="ARBA" id="ARBA00023136"/>
    </source>
</evidence>
<evidence type="ECO:0000256" key="5">
    <source>
        <dbReference type="ARBA" id="ARBA00022927"/>
    </source>
</evidence>